<sequence>MLQCYDKPLKFSIQEKRNYWVFYNFVRAETTHKCHESVTYSVVGDFLHIDNLIPIVQRWNGPMSVALHAAGDDFYHTLDAIAYLRNCDSLLFKKFVTFHIVMDFDHFPKRKFISGKHIPLSQVYKDEFDCSKGPPYVGVQRKDTYKSKQNVKFPINVLRNVARQSAQTHFVLAADMELYPSENVIKSFLNMVVEQDKLFTTDARNVFVLPIFEVEANQKAPIDKKTLVQMYNNKTAISFHYKFCSKCHMIPKLSEWLELPVSKNLNVFTSSKRKDKFHLWEPFYIGTNDEPFFEERINWENGRDKMSQNFQQCLLDYNYYVLDNAFLVHKPGIKVFDQNHPDTRNERTPYDKNRLQKEYKQLLGEIRGC</sequence>
<name>A0AAN7SJW7_9COLE</name>
<comment type="caution">
    <text evidence="1">The sequence shown here is derived from an EMBL/GenBank/DDBJ whole genome shotgun (WGS) entry which is preliminary data.</text>
</comment>
<dbReference type="Pfam" id="PF13896">
    <property type="entry name" value="Glyco_transf_49"/>
    <property type="match status" value="1"/>
</dbReference>
<dbReference type="PANTHER" id="PTHR47412:SF1">
    <property type="entry name" value="FI01434P-RELATED"/>
    <property type="match status" value="1"/>
</dbReference>
<gene>
    <name evidence="1" type="ORF">RN001_006563</name>
</gene>
<evidence type="ECO:0000313" key="1">
    <source>
        <dbReference type="EMBL" id="KAK4883244.1"/>
    </source>
</evidence>
<organism evidence="1 2">
    <name type="scientific">Aquatica leii</name>
    <dbReference type="NCBI Taxonomy" id="1421715"/>
    <lineage>
        <taxon>Eukaryota</taxon>
        <taxon>Metazoa</taxon>
        <taxon>Ecdysozoa</taxon>
        <taxon>Arthropoda</taxon>
        <taxon>Hexapoda</taxon>
        <taxon>Insecta</taxon>
        <taxon>Pterygota</taxon>
        <taxon>Neoptera</taxon>
        <taxon>Endopterygota</taxon>
        <taxon>Coleoptera</taxon>
        <taxon>Polyphaga</taxon>
        <taxon>Elateriformia</taxon>
        <taxon>Elateroidea</taxon>
        <taxon>Lampyridae</taxon>
        <taxon>Luciolinae</taxon>
        <taxon>Aquatica</taxon>
    </lineage>
</organism>
<dbReference type="PANTHER" id="PTHR47412">
    <property type="entry name" value="FI01434P-RELATED"/>
    <property type="match status" value="1"/>
</dbReference>
<evidence type="ECO:0008006" key="3">
    <source>
        <dbReference type="Google" id="ProtNLM"/>
    </source>
</evidence>
<proteinExistence type="predicted"/>
<protein>
    <recommendedName>
        <fullName evidence="3">N-acetyllactosaminide beta-1,3-N-acetylglucosaminyltransferase</fullName>
    </recommendedName>
</protein>
<reference evidence="2" key="1">
    <citation type="submission" date="2023-01" db="EMBL/GenBank/DDBJ databases">
        <title>Key to firefly adult light organ development and bioluminescence: homeobox transcription factors regulate luciferase expression and transportation to peroxisome.</title>
        <authorList>
            <person name="Fu X."/>
        </authorList>
    </citation>
    <scope>NUCLEOTIDE SEQUENCE [LARGE SCALE GENOMIC DNA]</scope>
</reference>
<accession>A0AAN7SJW7</accession>
<dbReference type="Proteomes" id="UP001353858">
    <property type="component" value="Unassembled WGS sequence"/>
</dbReference>
<keyword evidence="2" id="KW-1185">Reference proteome</keyword>
<dbReference type="EMBL" id="JARPUR010000002">
    <property type="protein sequence ID" value="KAK4883244.1"/>
    <property type="molecule type" value="Genomic_DNA"/>
</dbReference>
<dbReference type="AlphaFoldDB" id="A0AAN7SJW7"/>
<evidence type="ECO:0000313" key="2">
    <source>
        <dbReference type="Proteomes" id="UP001353858"/>
    </source>
</evidence>